<dbReference type="CDD" id="cd00167">
    <property type="entry name" value="SANT"/>
    <property type="match status" value="3"/>
</dbReference>
<dbReference type="InterPro" id="IPR050560">
    <property type="entry name" value="MYB_TF"/>
</dbReference>
<feature type="domain" description="HTH myb-type" evidence="10">
    <location>
        <begin position="152"/>
        <end position="185"/>
    </location>
</feature>
<keyword evidence="8" id="KW-0472">Membrane</keyword>
<dbReference type="FunFam" id="1.10.10.60:FF:000016">
    <property type="entry name" value="Transcriptional activator Myb isoform A"/>
    <property type="match status" value="1"/>
</dbReference>
<dbReference type="SUPFAM" id="SSF46689">
    <property type="entry name" value="Homeodomain-like"/>
    <property type="match status" value="2"/>
</dbReference>
<feature type="domain" description="Myb-like" evidence="9">
    <location>
        <begin position="148"/>
        <end position="185"/>
    </location>
</feature>
<dbReference type="PANTHER" id="PTHR45614">
    <property type="entry name" value="MYB PROTEIN-RELATED"/>
    <property type="match status" value="1"/>
</dbReference>
<name>A0A3L6E843_MAIZE</name>
<dbReference type="EMBL" id="NCVQ01000007">
    <property type="protein sequence ID" value="PWZ16970.1"/>
    <property type="molecule type" value="Genomic_DNA"/>
</dbReference>
<feature type="compositionally biased region" description="Basic and acidic residues" evidence="7">
    <location>
        <begin position="1"/>
        <end position="10"/>
    </location>
</feature>
<feature type="domain" description="Myb-like" evidence="9">
    <location>
        <begin position="96"/>
        <end position="147"/>
    </location>
</feature>
<proteinExistence type="predicted"/>
<sequence>MTTEERKTLKGTESSAPSLPPDGGVSKEPQKGGRLSNGRTTGPARRSSKGNWTQEEDDILRKAVETYKGKNWKKIAECFPGRTDVQCLHRWQKVLNPELVKGPWSKEEDEIITQMVNKLGPKKWSTIAQALPGRIGKQCRERWHNHLNPGINKDAWTQDEEIRLIHAHQTYGNKWAELTKFLPGRYIFFLSPASFKLTRVIDNVKWKNIVFYALVIFHCSMTYISHCNILIYYSVTN</sequence>
<dbReference type="InterPro" id="IPR001005">
    <property type="entry name" value="SANT/Myb"/>
</dbReference>
<dbReference type="GO" id="GO:0005634">
    <property type="term" value="C:nucleus"/>
    <property type="evidence" value="ECO:0007669"/>
    <property type="project" value="UniProtKB-SubCell"/>
</dbReference>
<keyword evidence="8" id="KW-1133">Transmembrane helix</keyword>
<evidence type="ECO:0000256" key="3">
    <source>
        <dbReference type="ARBA" id="ARBA00023015"/>
    </source>
</evidence>
<dbReference type="PROSITE" id="PS50090">
    <property type="entry name" value="MYB_LIKE"/>
    <property type="match status" value="3"/>
</dbReference>
<feature type="domain" description="HTH myb-type" evidence="10">
    <location>
        <begin position="49"/>
        <end position="95"/>
    </location>
</feature>
<dbReference type="InterPro" id="IPR017930">
    <property type="entry name" value="Myb_dom"/>
</dbReference>
<evidence type="ECO:0000256" key="7">
    <source>
        <dbReference type="SAM" id="MobiDB-lite"/>
    </source>
</evidence>
<dbReference type="Gene3D" id="1.10.10.60">
    <property type="entry name" value="Homeodomain-like"/>
    <property type="match status" value="3"/>
</dbReference>
<keyword evidence="3" id="KW-0805">Transcription regulation</keyword>
<dbReference type="AlphaFoldDB" id="A0A3L6E843"/>
<keyword evidence="8" id="KW-0812">Transmembrane</keyword>
<evidence type="ECO:0000259" key="9">
    <source>
        <dbReference type="PROSITE" id="PS50090"/>
    </source>
</evidence>
<dbReference type="GO" id="GO:0003677">
    <property type="term" value="F:DNA binding"/>
    <property type="evidence" value="ECO:0007669"/>
    <property type="project" value="UniProtKB-KW"/>
</dbReference>
<evidence type="ECO:0000313" key="11">
    <source>
        <dbReference type="EMBL" id="PWZ16970.1"/>
    </source>
</evidence>
<gene>
    <name evidence="11" type="ORF">Zm00014a_012593</name>
</gene>
<feature type="domain" description="HTH myb-type" evidence="10">
    <location>
        <begin position="96"/>
        <end position="151"/>
    </location>
</feature>
<organism evidence="11 12">
    <name type="scientific">Zea mays</name>
    <name type="common">Maize</name>
    <dbReference type="NCBI Taxonomy" id="4577"/>
    <lineage>
        <taxon>Eukaryota</taxon>
        <taxon>Viridiplantae</taxon>
        <taxon>Streptophyta</taxon>
        <taxon>Embryophyta</taxon>
        <taxon>Tracheophyta</taxon>
        <taxon>Spermatophyta</taxon>
        <taxon>Magnoliopsida</taxon>
        <taxon>Liliopsida</taxon>
        <taxon>Poales</taxon>
        <taxon>Poaceae</taxon>
        <taxon>PACMAD clade</taxon>
        <taxon>Panicoideae</taxon>
        <taxon>Andropogonodae</taxon>
        <taxon>Andropogoneae</taxon>
        <taxon>Tripsacinae</taxon>
        <taxon>Zea</taxon>
    </lineage>
</organism>
<evidence type="ECO:0000256" key="5">
    <source>
        <dbReference type="ARBA" id="ARBA00023163"/>
    </source>
</evidence>
<keyword evidence="6" id="KW-0539">Nucleus</keyword>
<comment type="subcellular location">
    <subcellularLocation>
        <location evidence="1">Nucleus</location>
    </subcellularLocation>
</comment>
<dbReference type="FunFam" id="1.10.10.60:FF:000010">
    <property type="entry name" value="Transcriptional activator Myb isoform A"/>
    <property type="match status" value="1"/>
</dbReference>
<evidence type="ECO:0000256" key="4">
    <source>
        <dbReference type="ARBA" id="ARBA00023125"/>
    </source>
</evidence>
<feature type="domain" description="Myb-like" evidence="9">
    <location>
        <begin position="44"/>
        <end position="95"/>
    </location>
</feature>
<evidence type="ECO:0000313" key="12">
    <source>
        <dbReference type="Proteomes" id="UP000251960"/>
    </source>
</evidence>
<feature type="region of interest" description="Disordered" evidence="7">
    <location>
        <begin position="1"/>
        <end position="55"/>
    </location>
</feature>
<evidence type="ECO:0000256" key="1">
    <source>
        <dbReference type="ARBA" id="ARBA00004123"/>
    </source>
</evidence>
<dbReference type="SMART" id="SM00717">
    <property type="entry name" value="SANT"/>
    <property type="match status" value="3"/>
</dbReference>
<dbReference type="InterPro" id="IPR009057">
    <property type="entry name" value="Homeodomain-like_sf"/>
</dbReference>
<dbReference type="Proteomes" id="UP000251960">
    <property type="component" value="Chromosome 6"/>
</dbReference>
<comment type="caution">
    <text evidence="11">The sequence shown here is derived from an EMBL/GenBank/DDBJ whole genome shotgun (WGS) entry which is preliminary data.</text>
</comment>
<keyword evidence="4" id="KW-0238">DNA-binding</keyword>
<evidence type="ECO:0000256" key="8">
    <source>
        <dbReference type="SAM" id="Phobius"/>
    </source>
</evidence>
<evidence type="ECO:0000259" key="10">
    <source>
        <dbReference type="PROSITE" id="PS51294"/>
    </source>
</evidence>
<evidence type="ECO:0000256" key="2">
    <source>
        <dbReference type="ARBA" id="ARBA00022737"/>
    </source>
</evidence>
<keyword evidence="5" id="KW-0804">Transcription</keyword>
<keyword evidence="2" id="KW-0677">Repeat</keyword>
<protein>
    <submittedName>
        <fullName evidence="11">Uncharacterized protein</fullName>
    </submittedName>
</protein>
<evidence type="ECO:0000256" key="6">
    <source>
        <dbReference type="ARBA" id="ARBA00023242"/>
    </source>
</evidence>
<dbReference type="PANTHER" id="PTHR45614:SF123">
    <property type="entry name" value="MYB DNA-BINDING DOMAIN SUPERFAMILY PROTEIN-RELATED"/>
    <property type="match status" value="1"/>
</dbReference>
<dbReference type="PROSITE" id="PS51294">
    <property type="entry name" value="HTH_MYB"/>
    <property type="match status" value="3"/>
</dbReference>
<reference evidence="11 12" key="1">
    <citation type="journal article" date="2018" name="Nat. Genet.">
        <title>Extensive intraspecific gene order and gene structural variations between Mo17 and other maize genomes.</title>
        <authorList>
            <person name="Sun S."/>
            <person name="Zhou Y."/>
            <person name="Chen J."/>
            <person name="Shi J."/>
            <person name="Zhao H."/>
            <person name="Zhao H."/>
            <person name="Song W."/>
            <person name="Zhang M."/>
            <person name="Cui Y."/>
            <person name="Dong X."/>
            <person name="Liu H."/>
            <person name="Ma X."/>
            <person name="Jiao Y."/>
            <person name="Wang B."/>
            <person name="Wei X."/>
            <person name="Stein J.C."/>
            <person name="Glaubitz J.C."/>
            <person name="Lu F."/>
            <person name="Yu G."/>
            <person name="Liang C."/>
            <person name="Fengler K."/>
            <person name="Li B."/>
            <person name="Rafalski A."/>
            <person name="Schnable P.S."/>
            <person name="Ware D.H."/>
            <person name="Buckler E.S."/>
            <person name="Lai J."/>
        </authorList>
    </citation>
    <scope>NUCLEOTIDE SEQUENCE [LARGE SCALE GENOMIC DNA]</scope>
    <source>
        <strain evidence="12">cv. Missouri 17</strain>
        <tissue evidence="11">Seedling</tissue>
    </source>
</reference>
<dbReference type="Pfam" id="PF00249">
    <property type="entry name" value="Myb_DNA-binding"/>
    <property type="match status" value="3"/>
</dbReference>
<feature type="transmembrane region" description="Helical" evidence="8">
    <location>
        <begin position="209"/>
        <end position="235"/>
    </location>
</feature>
<accession>A0A3L6E843</accession>